<evidence type="ECO:0000313" key="2">
    <source>
        <dbReference type="EMBL" id="SVB41014.1"/>
    </source>
</evidence>
<dbReference type="EMBL" id="UINC01040731">
    <property type="protein sequence ID" value="SVB41014.1"/>
    <property type="molecule type" value="Genomic_DNA"/>
</dbReference>
<sequence length="61" mass="6303">MEKKMRLSRLTLLAALMMLAALLTVCGGEEPTTATSGVSSGDTNVASSVDDAVEDDAVEDD</sequence>
<evidence type="ECO:0000256" key="1">
    <source>
        <dbReference type="SAM" id="MobiDB-lite"/>
    </source>
</evidence>
<name>A0A382DST6_9ZZZZ</name>
<feature type="non-terminal residue" evidence="2">
    <location>
        <position position="61"/>
    </location>
</feature>
<dbReference type="AlphaFoldDB" id="A0A382DST6"/>
<proteinExistence type="predicted"/>
<reference evidence="2" key="1">
    <citation type="submission" date="2018-05" db="EMBL/GenBank/DDBJ databases">
        <authorList>
            <person name="Lanie J.A."/>
            <person name="Ng W.-L."/>
            <person name="Kazmierczak K.M."/>
            <person name="Andrzejewski T.M."/>
            <person name="Davidsen T.M."/>
            <person name="Wayne K.J."/>
            <person name="Tettelin H."/>
            <person name="Glass J.I."/>
            <person name="Rusch D."/>
            <person name="Podicherti R."/>
            <person name="Tsui H.-C.T."/>
            <person name="Winkler M.E."/>
        </authorList>
    </citation>
    <scope>NUCLEOTIDE SEQUENCE</scope>
</reference>
<feature type="compositionally biased region" description="Polar residues" evidence="1">
    <location>
        <begin position="32"/>
        <end position="44"/>
    </location>
</feature>
<accession>A0A382DST6</accession>
<feature type="compositionally biased region" description="Acidic residues" evidence="1">
    <location>
        <begin position="51"/>
        <end position="61"/>
    </location>
</feature>
<organism evidence="2">
    <name type="scientific">marine metagenome</name>
    <dbReference type="NCBI Taxonomy" id="408172"/>
    <lineage>
        <taxon>unclassified sequences</taxon>
        <taxon>metagenomes</taxon>
        <taxon>ecological metagenomes</taxon>
    </lineage>
</organism>
<protein>
    <submittedName>
        <fullName evidence="2">Uncharacterized protein</fullName>
    </submittedName>
</protein>
<gene>
    <name evidence="2" type="ORF">METZ01_LOCUS193868</name>
</gene>
<feature type="region of interest" description="Disordered" evidence="1">
    <location>
        <begin position="30"/>
        <end position="61"/>
    </location>
</feature>